<dbReference type="InterPro" id="IPR003616">
    <property type="entry name" value="Post-SET_dom"/>
</dbReference>
<dbReference type="Pfam" id="PF05033">
    <property type="entry name" value="Pre-SET"/>
    <property type="match status" value="1"/>
</dbReference>
<dbReference type="InterPro" id="IPR046341">
    <property type="entry name" value="SET_dom_sf"/>
</dbReference>
<dbReference type="Pfam" id="PF00856">
    <property type="entry name" value="SET"/>
    <property type="match status" value="1"/>
</dbReference>
<evidence type="ECO:0000259" key="9">
    <source>
        <dbReference type="PROSITE" id="PS50867"/>
    </source>
</evidence>
<dbReference type="EMBL" id="JAAVMX010000007">
    <property type="protein sequence ID" value="KAF4506268.1"/>
    <property type="molecule type" value="Genomic_DNA"/>
</dbReference>
<dbReference type="SMART" id="SM00317">
    <property type="entry name" value="SET"/>
    <property type="match status" value="1"/>
</dbReference>
<dbReference type="SMART" id="SM00468">
    <property type="entry name" value="PreSET"/>
    <property type="match status" value="1"/>
</dbReference>
<evidence type="ECO:0008006" key="13">
    <source>
        <dbReference type="Google" id="ProtNLM"/>
    </source>
</evidence>
<dbReference type="InterPro" id="IPR001214">
    <property type="entry name" value="SET_dom"/>
</dbReference>
<dbReference type="PROSITE" id="PS50868">
    <property type="entry name" value="POST_SET"/>
    <property type="match status" value="1"/>
</dbReference>
<dbReference type="PANTHER" id="PTHR46223">
    <property type="entry name" value="HISTONE-LYSINE N-METHYLTRANSFERASE SUV39H"/>
    <property type="match status" value="1"/>
</dbReference>
<evidence type="ECO:0000256" key="2">
    <source>
        <dbReference type="ARBA" id="ARBA00022454"/>
    </source>
</evidence>
<evidence type="ECO:0000313" key="11">
    <source>
        <dbReference type="EMBL" id="KAF4506268.1"/>
    </source>
</evidence>
<dbReference type="GO" id="GO:0042054">
    <property type="term" value="F:histone methyltransferase activity"/>
    <property type="evidence" value="ECO:0007669"/>
    <property type="project" value="InterPro"/>
</dbReference>
<evidence type="ECO:0000256" key="1">
    <source>
        <dbReference type="ARBA" id="ARBA00004286"/>
    </source>
</evidence>
<evidence type="ECO:0000256" key="7">
    <source>
        <dbReference type="ARBA" id="ARBA00022833"/>
    </source>
</evidence>
<dbReference type="PROSITE" id="PS50867">
    <property type="entry name" value="PRE_SET"/>
    <property type="match status" value="1"/>
</dbReference>
<organism evidence="11 12">
    <name type="scientific">Ophiocordyceps sinensis</name>
    <dbReference type="NCBI Taxonomy" id="72228"/>
    <lineage>
        <taxon>Eukaryota</taxon>
        <taxon>Fungi</taxon>
        <taxon>Dikarya</taxon>
        <taxon>Ascomycota</taxon>
        <taxon>Pezizomycotina</taxon>
        <taxon>Sordariomycetes</taxon>
        <taxon>Hypocreomycetidae</taxon>
        <taxon>Hypocreales</taxon>
        <taxon>Ophiocordycipitaceae</taxon>
        <taxon>Ophiocordyceps</taxon>
    </lineage>
</organism>
<dbReference type="InterPro" id="IPR007728">
    <property type="entry name" value="Pre-SET_dom"/>
</dbReference>
<feature type="domain" description="SET" evidence="8">
    <location>
        <begin position="171"/>
        <end position="306"/>
    </location>
</feature>
<evidence type="ECO:0000259" key="10">
    <source>
        <dbReference type="PROSITE" id="PS50868"/>
    </source>
</evidence>
<evidence type="ECO:0000256" key="3">
    <source>
        <dbReference type="ARBA" id="ARBA00022603"/>
    </source>
</evidence>
<dbReference type="AlphaFoldDB" id="A0A8H4LVA4"/>
<dbReference type="Proteomes" id="UP000557566">
    <property type="component" value="Unassembled WGS sequence"/>
</dbReference>
<proteinExistence type="predicted"/>
<keyword evidence="4" id="KW-0808">Transferase</keyword>
<feature type="domain" description="Pre-SET" evidence="9">
    <location>
        <begin position="76"/>
        <end position="168"/>
    </location>
</feature>
<gene>
    <name evidence="11" type="ORF">G6O67_006369</name>
</gene>
<dbReference type="GO" id="GO:0032259">
    <property type="term" value="P:methylation"/>
    <property type="evidence" value="ECO:0007669"/>
    <property type="project" value="UniProtKB-KW"/>
</dbReference>
<dbReference type="PANTHER" id="PTHR46223:SF3">
    <property type="entry name" value="HISTONE-LYSINE N-METHYLTRANSFERASE SET-23"/>
    <property type="match status" value="1"/>
</dbReference>
<dbReference type="PROSITE" id="PS50280">
    <property type="entry name" value="SET"/>
    <property type="match status" value="1"/>
</dbReference>
<evidence type="ECO:0000256" key="4">
    <source>
        <dbReference type="ARBA" id="ARBA00022679"/>
    </source>
</evidence>
<keyword evidence="3" id="KW-0489">Methyltransferase</keyword>
<name>A0A8H4LVA4_9HYPO</name>
<dbReference type="GO" id="GO:0005634">
    <property type="term" value="C:nucleus"/>
    <property type="evidence" value="ECO:0007669"/>
    <property type="project" value="InterPro"/>
</dbReference>
<evidence type="ECO:0000256" key="6">
    <source>
        <dbReference type="ARBA" id="ARBA00022723"/>
    </source>
</evidence>
<reference evidence="11 12" key="1">
    <citation type="journal article" date="2020" name="Genome Biol. Evol.">
        <title>A new high-quality draft genome assembly of the Chinese cordyceps Ophiocordyceps sinensis.</title>
        <authorList>
            <person name="Shu R."/>
            <person name="Zhang J."/>
            <person name="Meng Q."/>
            <person name="Zhang H."/>
            <person name="Zhou G."/>
            <person name="Li M."/>
            <person name="Wu P."/>
            <person name="Zhao Y."/>
            <person name="Chen C."/>
            <person name="Qin Q."/>
        </authorList>
    </citation>
    <scope>NUCLEOTIDE SEQUENCE [LARGE SCALE GENOMIC DNA]</scope>
    <source>
        <strain evidence="11 12">IOZ07</strain>
    </source>
</reference>
<keyword evidence="7" id="KW-0862">Zinc</keyword>
<dbReference type="GO" id="GO:0008270">
    <property type="term" value="F:zinc ion binding"/>
    <property type="evidence" value="ECO:0007669"/>
    <property type="project" value="InterPro"/>
</dbReference>
<accession>A0A8H4LVA4</accession>
<keyword evidence="2" id="KW-0158">Chromosome</keyword>
<evidence type="ECO:0000313" key="12">
    <source>
        <dbReference type="Proteomes" id="UP000557566"/>
    </source>
</evidence>
<evidence type="ECO:0000259" key="8">
    <source>
        <dbReference type="PROSITE" id="PS50280"/>
    </source>
</evidence>
<keyword evidence="12" id="KW-1185">Reference proteome</keyword>
<dbReference type="OrthoDB" id="308383at2759"/>
<dbReference type="Gene3D" id="2.170.270.10">
    <property type="entry name" value="SET domain"/>
    <property type="match status" value="1"/>
</dbReference>
<dbReference type="CDD" id="cd19473">
    <property type="entry name" value="SET_SUV39H_DIM5-like"/>
    <property type="match status" value="1"/>
</dbReference>
<keyword evidence="5" id="KW-0949">S-adenosyl-L-methionine</keyword>
<dbReference type="InterPro" id="IPR050973">
    <property type="entry name" value="H3K9_Histone-Lys_N-MTase"/>
</dbReference>
<comment type="caution">
    <text evidence="11">The sequence shown here is derived from an EMBL/GenBank/DDBJ whole genome shotgun (WGS) entry which is preliminary data.</text>
</comment>
<comment type="subcellular location">
    <subcellularLocation>
        <location evidence="1">Chromosome</location>
    </subcellularLocation>
</comment>
<dbReference type="SUPFAM" id="SSF82199">
    <property type="entry name" value="SET domain"/>
    <property type="match status" value="1"/>
</dbReference>
<dbReference type="GO" id="GO:0005694">
    <property type="term" value="C:chromosome"/>
    <property type="evidence" value="ECO:0007669"/>
    <property type="project" value="UniProtKB-SubCell"/>
</dbReference>
<keyword evidence="6" id="KW-0479">Metal-binding</keyword>
<evidence type="ECO:0000256" key="5">
    <source>
        <dbReference type="ARBA" id="ARBA00022691"/>
    </source>
</evidence>
<protein>
    <recommendedName>
        <fullName evidence="13">Histone-lysine N-methyltransferase, H3 lysine-9 specific dim-5</fullName>
    </recommendedName>
</protein>
<feature type="domain" description="Post-SET" evidence="10">
    <location>
        <begin position="322"/>
        <end position="338"/>
    </location>
</feature>
<sequence length="338" mass="37936">MEEAIRIHFFHHGKGNAAQECDGCHWCQLRAFPTHQTAPITVVNEVDSEILPQGFRFIDDNVLGEDVEPAEECFRSGCACVDDADCQYKGCLCLADLEEDDDDDQSVNDAANGSGFDDSPRKTYAYHTHGAKAGLLRSKLHASKLPLYECHQGCSCSANCPNRVVERGRTLPLQIFRTEDRGWGVRTQESIKKGQFVDRYFGQIITSAEADRRRAAAAVSQRKDVYLFALDKFTDPASLDSRLRGPSLEVDGEFMSGPTRFINHSCEPKLRIFARVGDHADKHLHDLALFAIKDIQKGEELTFDYVDGVSLEEDEREGNVEDMTRCLCGSSKCRKFLW</sequence>